<dbReference type="RefSeq" id="WP_135391547.1">
    <property type="nucleotide sequence ID" value="NZ_SRMB01000001.1"/>
</dbReference>
<feature type="chain" id="PRO_5021354399" evidence="1">
    <location>
        <begin position="19"/>
        <end position="260"/>
    </location>
</feature>
<keyword evidence="3" id="KW-1185">Reference proteome</keyword>
<sequence>MKLLLLAVLLLLPTCLYSQDLPAIERELVREARRISYWAEYDDSTGTAHVEDSLARANSRFMRRLLHYTATEPASLTYAFAALRREHITITTSADGRFRIYSWDSQEGGTMRFFNNVFQFRAGAKVAARSLTGTRPDNDAGKLYFDIFQVQKGSQTYYLAYGQGIYSSHDSYQHVKAFAVEGGQLNPEAKLIQTGSGLRNTLGFAFDFFSVVDRPERPVRLITYDPKAQVLAIPVVWADGKVTDKRIRYGFNGAVFAKVK</sequence>
<dbReference type="OrthoDB" id="877719at2"/>
<name>A0A4Z0QEK3_9BACT</name>
<dbReference type="AlphaFoldDB" id="A0A4Z0QEK3"/>
<proteinExistence type="predicted"/>
<organism evidence="2 3">
    <name type="scientific">Hymenobacter metallicola</name>
    <dbReference type="NCBI Taxonomy" id="2563114"/>
    <lineage>
        <taxon>Bacteria</taxon>
        <taxon>Pseudomonadati</taxon>
        <taxon>Bacteroidota</taxon>
        <taxon>Cytophagia</taxon>
        <taxon>Cytophagales</taxon>
        <taxon>Hymenobacteraceae</taxon>
        <taxon>Hymenobacter</taxon>
    </lineage>
</organism>
<reference evidence="2 3" key="1">
    <citation type="submission" date="2019-04" db="EMBL/GenBank/DDBJ databases">
        <authorList>
            <person name="Feng G."/>
            <person name="Zhang J."/>
            <person name="Zhu H."/>
        </authorList>
    </citation>
    <scope>NUCLEOTIDE SEQUENCE [LARGE SCALE GENOMIC DNA]</scope>
    <source>
        <strain evidence="2 3">9PBR-1</strain>
    </source>
</reference>
<comment type="caution">
    <text evidence="2">The sequence shown here is derived from an EMBL/GenBank/DDBJ whole genome shotgun (WGS) entry which is preliminary data.</text>
</comment>
<evidence type="ECO:0000256" key="1">
    <source>
        <dbReference type="SAM" id="SignalP"/>
    </source>
</evidence>
<feature type="signal peptide" evidence="1">
    <location>
        <begin position="1"/>
        <end position="18"/>
    </location>
</feature>
<protein>
    <submittedName>
        <fullName evidence="2">Uncharacterized protein</fullName>
    </submittedName>
</protein>
<evidence type="ECO:0000313" key="3">
    <source>
        <dbReference type="Proteomes" id="UP000298471"/>
    </source>
</evidence>
<dbReference type="EMBL" id="SRMB01000001">
    <property type="protein sequence ID" value="TGE28175.1"/>
    <property type="molecule type" value="Genomic_DNA"/>
</dbReference>
<evidence type="ECO:0000313" key="2">
    <source>
        <dbReference type="EMBL" id="TGE28175.1"/>
    </source>
</evidence>
<gene>
    <name evidence="2" type="ORF">E5K02_01545</name>
</gene>
<dbReference type="Proteomes" id="UP000298471">
    <property type="component" value="Unassembled WGS sequence"/>
</dbReference>
<keyword evidence="1" id="KW-0732">Signal</keyword>
<accession>A0A4Z0QEK3</accession>